<dbReference type="GO" id="GO:0005737">
    <property type="term" value="C:cytoplasm"/>
    <property type="evidence" value="ECO:0007669"/>
    <property type="project" value="TreeGrafter"/>
</dbReference>
<dbReference type="Gene3D" id="1.20.1050.10">
    <property type="match status" value="1"/>
</dbReference>
<dbReference type="Pfam" id="PF13409">
    <property type="entry name" value="GST_N_2"/>
    <property type="match status" value="1"/>
</dbReference>
<dbReference type="PROSITE" id="PS50404">
    <property type="entry name" value="GST_NTER"/>
    <property type="match status" value="1"/>
</dbReference>
<protein>
    <recommendedName>
        <fullName evidence="1">GST N-terminal domain-containing protein</fullName>
    </recommendedName>
</protein>
<gene>
    <name evidence="2" type="ORF">BDQ12DRAFT_713521</name>
</gene>
<dbReference type="InterPro" id="IPR004045">
    <property type="entry name" value="Glutathione_S-Trfase_N"/>
</dbReference>
<dbReference type="InterPro" id="IPR050983">
    <property type="entry name" value="GST_Omega/HSP26"/>
</dbReference>
<dbReference type="InterPro" id="IPR036282">
    <property type="entry name" value="Glutathione-S-Trfase_C_sf"/>
</dbReference>
<dbReference type="Gene3D" id="3.40.30.10">
    <property type="entry name" value="Glutaredoxin"/>
    <property type="match status" value="1"/>
</dbReference>
<dbReference type="SUPFAM" id="SSF52833">
    <property type="entry name" value="Thioredoxin-like"/>
    <property type="match status" value="1"/>
</dbReference>
<dbReference type="Pfam" id="PF22041">
    <property type="entry name" value="GST_C_7"/>
    <property type="match status" value="1"/>
</dbReference>
<dbReference type="AlphaFoldDB" id="A0A5C3LXZ5"/>
<dbReference type="EMBL" id="ML213608">
    <property type="protein sequence ID" value="TFK37427.1"/>
    <property type="molecule type" value="Genomic_DNA"/>
</dbReference>
<dbReference type="Proteomes" id="UP000308652">
    <property type="component" value="Unassembled WGS sequence"/>
</dbReference>
<sequence length="247" mass="28211">MITFYDIPSALPGNAWSPNTWKTRYSLNYKEIPYKTEWVEYPDIESLCKKVGIPPTSKKKNGADHYTLPAIHDSSTGIALAESKLIAEYLEKTYPNTPKLFPLGTEALQHAFLDAYSATLSAYWQFILPVTTTRLNPPSEEYFTRTRTELFGKPLKDVPPTGEERVVEWKKLQDGFAVVNKWYEKNGRGPFIMGDTPSFADFVVGAFTLFGKLIFTEDSEEWKDIASWNEGRWVKLVDSLEKYAQIV</sequence>
<dbReference type="InterPro" id="IPR036249">
    <property type="entry name" value="Thioredoxin-like_sf"/>
</dbReference>
<keyword evidence="3" id="KW-1185">Reference proteome</keyword>
<dbReference type="PANTHER" id="PTHR43968:SF6">
    <property type="entry name" value="GLUTATHIONE S-TRANSFERASE OMEGA"/>
    <property type="match status" value="1"/>
</dbReference>
<evidence type="ECO:0000313" key="2">
    <source>
        <dbReference type="EMBL" id="TFK37427.1"/>
    </source>
</evidence>
<accession>A0A5C3LXZ5</accession>
<reference evidence="2 3" key="1">
    <citation type="journal article" date="2019" name="Nat. Ecol. Evol.">
        <title>Megaphylogeny resolves global patterns of mushroom evolution.</title>
        <authorList>
            <person name="Varga T."/>
            <person name="Krizsan K."/>
            <person name="Foldi C."/>
            <person name="Dima B."/>
            <person name="Sanchez-Garcia M."/>
            <person name="Sanchez-Ramirez S."/>
            <person name="Szollosi G.J."/>
            <person name="Szarkandi J.G."/>
            <person name="Papp V."/>
            <person name="Albert L."/>
            <person name="Andreopoulos W."/>
            <person name="Angelini C."/>
            <person name="Antonin V."/>
            <person name="Barry K.W."/>
            <person name="Bougher N.L."/>
            <person name="Buchanan P."/>
            <person name="Buyck B."/>
            <person name="Bense V."/>
            <person name="Catcheside P."/>
            <person name="Chovatia M."/>
            <person name="Cooper J."/>
            <person name="Damon W."/>
            <person name="Desjardin D."/>
            <person name="Finy P."/>
            <person name="Geml J."/>
            <person name="Haridas S."/>
            <person name="Hughes K."/>
            <person name="Justo A."/>
            <person name="Karasinski D."/>
            <person name="Kautmanova I."/>
            <person name="Kiss B."/>
            <person name="Kocsube S."/>
            <person name="Kotiranta H."/>
            <person name="LaButti K.M."/>
            <person name="Lechner B.E."/>
            <person name="Liimatainen K."/>
            <person name="Lipzen A."/>
            <person name="Lukacs Z."/>
            <person name="Mihaltcheva S."/>
            <person name="Morgado L.N."/>
            <person name="Niskanen T."/>
            <person name="Noordeloos M.E."/>
            <person name="Ohm R.A."/>
            <person name="Ortiz-Santana B."/>
            <person name="Ovrebo C."/>
            <person name="Racz N."/>
            <person name="Riley R."/>
            <person name="Savchenko A."/>
            <person name="Shiryaev A."/>
            <person name="Soop K."/>
            <person name="Spirin V."/>
            <person name="Szebenyi C."/>
            <person name="Tomsovsky M."/>
            <person name="Tulloss R.E."/>
            <person name="Uehling J."/>
            <person name="Grigoriev I.V."/>
            <person name="Vagvolgyi C."/>
            <person name="Papp T."/>
            <person name="Martin F.M."/>
            <person name="Miettinen O."/>
            <person name="Hibbett D.S."/>
            <person name="Nagy L.G."/>
        </authorList>
    </citation>
    <scope>NUCLEOTIDE SEQUENCE [LARGE SCALE GENOMIC DNA]</scope>
    <source>
        <strain evidence="2 3">CBS 166.37</strain>
    </source>
</reference>
<feature type="domain" description="GST N-terminal" evidence="1">
    <location>
        <begin position="7"/>
        <end position="98"/>
    </location>
</feature>
<dbReference type="OrthoDB" id="4951845at2759"/>
<evidence type="ECO:0000259" key="1">
    <source>
        <dbReference type="PROSITE" id="PS50404"/>
    </source>
</evidence>
<dbReference type="SUPFAM" id="SSF47616">
    <property type="entry name" value="GST C-terminal domain-like"/>
    <property type="match status" value="1"/>
</dbReference>
<proteinExistence type="predicted"/>
<dbReference type="PANTHER" id="PTHR43968">
    <property type="match status" value="1"/>
</dbReference>
<dbReference type="InterPro" id="IPR054416">
    <property type="entry name" value="GST_UstS-like_C"/>
</dbReference>
<evidence type="ECO:0000313" key="3">
    <source>
        <dbReference type="Proteomes" id="UP000308652"/>
    </source>
</evidence>
<name>A0A5C3LXZ5_9AGAR</name>
<organism evidence="2 3">
    <name type="scientific">Crucibulum laeve</name>
    <dbReference type="NCBI Taxonomy" id="68775"/>
    <lineage>
        <taxon>Eukaryota</taxon>
        <taxon>Fungi</taxon>
        <taxon>Dikarya</taxon>
        <taxon>Basidiomycota</taxon>
        <taxon>Agaricomycotina</taxon>
        <taxon>Agaricomycetes</taxon>
        <taxon>Agaricomycetidae</taxon>
        <taxon>Agaricales</taxon>
        <taxon>Agaricineae</taxon>
        <taxon>Nidulariaceae</taxon>
        <taxon>Crucibulum</taxon>
    </lineage>
</organism>